<dbReference type="Pfam" id="PF00376">
    <property type="entry name" value="MerR"/>
    <property type="match status" value="1"/>
</dbReference>
<dbReference type="InterPro" id="IPR009061">
    <property type="entry name" value="DNA-bd_dom_put_sf"/>
</dbReference>
<dbReference type="PROSITE" id="PS00552">
    <property type="entry name" value="HTH_MERR_1"/>
    <property type="match status" value="1"/>
</dbReference>
<dbReference type="InterPro" id="IPR047057">
    <property type="entry name" value="MerR_fam"/>
</dbReference>
<sequence length="70" mass="7333">MAGTSGALLGIGDFSRYAGLSVRMLRHYDDRGLLTPAEVDPFTGYRRYSPSSYASQGASGLCETPVAASG</sequence>
<dbReference type="Proteomes" id="UP000199183">
    <property type="component" value="Unassembled WGS sequence"/>
</dbReference>
<keyword evidence="4" id="KW-1185">Reference proteome</keyword>
<dbReference type="EMBL" id="FNRY01000001">
    <property type="protein sequence ID" value="SEC21280.1"/>
    <property type="molecule type" value="Genomic_DNA"/>
</dbReference>
<organism evidence="3 4">
    <name type="scientific">Paramicrobacterium humi</name>
    <dbReference type="NCBI Taxonomy" id="640635"/>
    <lineage>
        <taxon>Bacteria</taxon>
        <taxon>Bacillati</taxon>
        <taxon>Actinomycetota</taxon>
        <taxon>Actinomycetes</taxon>
        <taxon>Micrococcales</taxon>
        <taxon>Microbacteriaceae</taxon>
        <taxon>Paramicrobacterium</taxon>
    </lineage>
</organism>
<dbReference type="PANTHER" id="PTHR30204:SF97">
    <property type="entry name" value="MERR FAMILY REGULATORY PROTEIN"/>
    <property type="match status" value="1"/>
</dbReference>
<feature type="domain" description="HTH merR-type" evidence="2">
    <location>
        <begin position="8"/>
        <end position="49"/>
    </location>
</feature>
<dbReference type="STRING" id="640635.SAMN04489806_2872"/>
<reference evidence="3 4" key="1">
    <citation type="submission" date="2016-10" db="EMBL/GenBank/DDBJ databases">
        <authorList>
            <person name="de Groot N.N."/>
        </authorList>
    </citation>
    <scope>NUCLEOTIDE SEQUENCE [LARGE SCALE GENOMIC DNA]</scope>
    <source>
        <strain evidence="3 4">DSM 21799</strain>
    </source>
</reference>
<dbReference type="RefSeq" id="WP_245723668.1">
    <property type="nucleotide sequence ID" value="NZ_FNRY01000001.1"/>
</dbReference>
<dbReference type="AlphaFoldDB" id="A0A1H4QNR8"/>
<proteinExistence type="predicted"/>
<dbReference type="GO" id="GO:0003677">
    <property type="term" value="F:DNA binding"/>
    <property type="evidence" value="ECO:0007669"/>
    <property type="project" value="UniProtKB-KW"/>
</dbReference>
<dbReference type="InterPro" id="IPR000551">
    <property type="entry name" value="MerR-type_HTH_dom"/>
</dbReference>
<dbReference type="PROSITE" id="PS50937">
    <property type="entry name" value="HTH_MERR_2"/>
    <property type="match status" value="1"/>
</dbReference>
<dbReference type="PANTHER" id="PTHR30204">
    <property type="entry name" value="REDOX-CYCLING DRUG-SENSING TRANSCRIPTIONAL ACTIVATOR SOXR"/>
    <property type="match status" value="1"/>
</dbReference>
<evidence type="ECO:0000259" key="2">
    <source>
        <dbReference type="PROSITE" id="PS50937"/>
    </source>
</evidence>
<evidence type="ECO:0000256" key="1">
    <source>
        <dbReference type="ARBA" id="ARBA00023125"/>
    </source>
</evidence>
<dbReference type="GO" id="GO:0003700">
    <property type="term" value="F:DNA-binding transcription factor activity"/>
    <property type="evidence" value="ECO:0007669"/>
    <property type="project" value="InterPro"/>
</dbReference>
<evidence type="ECO:0000313" key="4">
    <source>
        <dbReference type="Proteomes" id="UP000199183"/>
    </source>
</evidence>
<keyword evidence="1" id="KW-0238">DNA-binding</keyword>
<gene>
    <name evidence="3" type="ORF">SAMN04489806_2872</name>
</gene>
<dbReference type="SUPFAM" id="SSF46955">
    <property type="entry name" value="Putative DNA-binding domain"/>
    <property type="match status" value="1"/>
</dbReference>
<evidence type="ECO:0000313" key="3">
    <source>
        <dbReference type="EMBL" id="SEC21280.1"/>
    </source>
</evidence>
<accession>A0A1H4QNR8</accession>
<dbReference type="Gene3D" id="1.10.1660.10">
    <property type="match status" value="1"/>
</dbReference>
<protein>
    <submittedName>
        <fullName evidence="3">MerR family regulatory protein</fullName>
    </submittedName>
</protein>
<name>A0A1H4QNR8_9MICO</name>